<dbReference type="AlphaFoldDB" id="A0A1W1ZWC7"/>
<dbReference type="STRING" id="937218.SAMN06297251_103177"/>
<sequence>MKPSEALALHRETIRQILSRYPVINPRIFGSVARGEDTEESDLDILVERQDPLSYYDVFRIEDEIREQIGIRADLRLTGEFSERILKRLERDLQRL</sequence>
<keyword evidence="12" id="KW-1185">Reference proteome</keyword>
<dbReference type="InterPro" id="IPR043519">
    <property type="entry name" value="NT_sf"/>
</dbReference>
<keyword evidence="5" id="KW-0479">Metal-binding</keyword>
<protein>
    <recommendedName>
        <fullName evidence="10">Polymerase nucleotidyl transferase domain-containing protein</fullName>
    </recommendedName>
</protein>
<dbReference type="PANTHER" id="PTHR33571">
    <property type="entry name" value="SSL8005 PROTEIN"/>
    <property type="match status" value="1"/>
</dbReference>
<evidence type="ECO:0000256" key="7">
    <source>
        <dbReference type="ARBA" id="ARBA00022840"/>
    </source>
</evidence>
<dbReference type="SUPFAM" id="SSF81301">
    <property type="entry name" value="Nucleotidyltransferase"/>
    <property type="match status" value="1"/>
</dbReference>
<dbReference type="GO" id="GO:0046872">
    <property type="term" value="F:metal ion binding"/>
    <property type="evidence" value="ECO:0007669"/>
    <property type="project" value="UniProtKB-KW"/>
</dbReference>
<evidence type="ECO:0000259" key="10">
    <source>
        <dbReference type="Pfam" id="PF01909"/>
    </source>
</evidence>
<evidence type="ECO:0000256" key="8">
    <source>
        <dbReference type="ARBA" id="ARBA00022842"/>
    </source>
</evidence>
<feature type="domain" description="Polymerase nucleotidyl transferase" evidence="10">
    <location>
        <begin position="13"/>
        <end position="82"/>
    </location>
</feature>
<dbReference type="CDD" id="cd05403">
    <property type="entry name" value="NT_KNTase_like"/>
    <property type="match status" value="1"/>
</dbReference>
<dbReference type="RefSeq" id="WP_084408999.1">
    <property type="nucleotide sequence ID" value="NZ_FWXR01000003.1"/>
</dbReference>
<keyword evidence="2" id="KW-1277">Toxin-antitoxin system</keyword>
<proteinExistence type="inferred from homology"/>
<comment type="similarity">
    <text evidence="9">Belongs to the MntA antitoxin family.</text>
</comment>
<evidence type="ECO:0000256" key="1">
    <source>
        <dbReference type="ARBA" id="ARBA00001946"/>
    </source>
</evidence>
<keyword evidence="8" id="KW-0460">Magnesium</keyword>
<keyword evidence="3" id="KW-0808">Transferase</keyword>
<dbReference type="InterPro" id="IPR002934">
    <property type="entry name" value="Polymerase_NTP_transf_dom"/>
</dbReference>
<comment type="cofactor">
    <cofactor evidence="1">
        <name>Mg(2+)</name>
        <dbReference type="ChEBI" id="CHEBI:18420"/>
    </cofactor>
</comment>
<keyword evidence="6" id="KW-0547">Nucleotide-binding</keyword>
<dbReference type="InterPro" id="IPR052038">
    <property type="entry name" value="Type-VII_TA_antitoxin"/>
</dbReference>
<dbReference type="Gene3D" id="3.30.460.10">
    <property type="entry name" value="Beta Polymerase, domain 2"/>
    <property type="match status" value="1"/>
</dbReference>
<evidence type="ECO:0000256" key="9">
    <source>
        <dbReference type="ARBA" id="ARBA00038276"/>
    </source>
</evidence>
<dbReference type="Proteomes" id="UP000192656">
    <property type="component" value="Unassembled WGS sequence"/>
</dbReference>
<keyword evidence="4" id="KW-0548">Nucleotidyltransferase</keyword>
<gene>
    <name evidence="11" type="ORF">SAMN06297251_103177</name>
</gene>
<evidence type="ECO:0000256" key="3">
    <source>
        <dbReference type="ARBA" id="ARBA00022679"/>
    </source>
</evidence>
<evidence type="ECO:0000256" key="5">
    <source>
        <dbReference type="ARBA" id="ARBA00022723"/>
    </source>
</evidence>
<evidence type="ECO:0000256" key="6">
    <source>
        <dbReference type="ARBA" id="ARBA00022741"/>
    </source>
</evidence>
<dbReference type="Pfam" id="PF01909">
    <property type="entry name" value="NTP_transf_2"/>
    <property type="match status" value="1"/>
</dbReference>
<dbReference type="EMBL" id="FWXR01000003">
    <property type="protein sequence ID" value="SMC52765.1"/>
    <property type="molecule type" value="Genomic_DNA"/>
</dbReference>
<reference evidence="11 12" key="1">
    <citation type="submission" date="2017-04" db="EMBL/GenBank/DDBJ databases">
        <authorList>
            <person name="Afonso C.L."/>
            <person name="Miller P.J."/>
            <person name="Scott M.A."/>
            <person name="Spackman E."/>
            <person name="Goraichik I."/>
            <person name="Dimitrov K.M."/>
            <person name="Suarez D.L."/>
            <person name="Swayne D.E."/>
        </authorList>
    </citation>
    <scope>NUCLEOTIDE SEQUENCE [LARGE SCALE GENOMIC DNA]</scope>
    <source>
        <strain evidence="11 12">CGMCC 1.10972</strain>
    </source>
</reference>
<evidence type="ECO:0000313" key="12">
    <source>
        <dbReference type="Proteomes" id="UP000192656"/>
    </source>
</evidence>
<evidence type="ECO:0000256" key="4">
    <source>
        <dbReference type="ARBA" id="ARBA00022695"/>
    </source>
</evidence>
<dbReference type="PANTHER" id="PTHR33571:SF12">
    <property type="entry name" value="BSL3053 PROTEIN"/>
    <property type="match status" value="1"/>
</dbReference>
<dbReference type="GO" id="GO:0005524">
    <property type="term" value="F:ATP binding"/>
    <property type="evidence" value="ECO:0007669"/>
    <property type="project" value="UniProtKB-KW"/>
</dbReference>
<evidence type="ECO:0000313" key="11">
    <source>
        <dbReference type="EMBL" id="SMC52765.1"/>
    </source>
</evidence>
<keyword evidence="7" id="KW-0067">ATP-binding</keyword>
<accession>A0A1W1ZWC7</accession>
<evidence type="ECO:0000256" key="2">
    <source>
        <dbReference type="ARBA" id="ARBA00022649"/>
    </source>
</evidence>
<organism evidence="11 12">
    <name type="scientific">Fulvimarina manganoxydans</name>
    <dbReference type="NCBI Taxonomy" id="937218"/>
    <lineage>
        <taxon>Bacteria</taxon>
        <taxon>Pseudomonadati</taxon>
        <taxon>Pseudomonadota</taxon>
        <taxon>Alphaproteobacteria</taxon>
        <taxon>Hyphomicrobiales</taxon>
        <taxon>Aurantimonadaceae</taxon>
        <taxon>Fulvimarina</taxon>
    </lineage>
</organism>
<name>A0A1W1ZWC7_9HYPH</name>
<dbReference type="GO" id="GO:0016779">
    <property type="term" value="F:nucleotidyltransferase activity"/>
    <property type="evidence" value="ECO:0007669"/>
    <property type="project" value="UniProtKB-KW"/>
</dbReference>
<dbReference type="OrthoDB" id="9809323at2"/>